<evidence type="ECO:0000256" key="3">
    <source>
        <dbReference type="ARBA" id="ARBA00022989"/>
    </source>
</evidence>
<evidence type="ECO:0000256" key="1">
    <source>
        <dbReference type="ARBA" id="ARBA00004141"/>
    </source>
</evidence>
<feature type="transmembrane region" description="Helical" evidence="5">
    <location>
        <begin position="377"/>
        <end position="394"/>
    </location>
</feature>
<dbReference type="EMBL" id="AGNL01018303">
    <property type="protein sequence ID" value="EJK63343.1"/>
    <property type="molecule type" value="Genomic_DNA"/>
</dbReference>
<evidence type="ECO:0000256" key="5">
    <source>
        <dbReference type="SAM" id="Phobius"/>
    </source>
</evidence>
<dbReference type="Gene3D" id="3.30.450.20">
    <property type="entry name" value="PAS domain"/>
    <property type="match status" value="1"/>
</dbReference>
<feature type="transmembrane region" description="Helical" evidence="5">
    <location>
        <begin position="457"/>
        <end position="478"/>
    </location>
</feature>
<accession>K0SB46</accession>
<dbReference type="PRINTS" id="PR01176">
    <property type="entry name" value="GABABRECEPTR"/>
</dbReference>
<reference evidence="7 8" key="1">
    <citation type="journal article" date="2012" name="Genome Biol.">
        <title>Genome and low-iron response of an oceanic diatom adapted to chronic iron limitation.</title>
        <authorList>
            <person name="Lommer M."/>
            <person name="Specht M."/>
            <person name="Roy A.S."/>
            <person name="Kraemer L."/>
            <person name="Andreson R."/>
            <person name="Gutowska M.A."/>
            <person name="Wolf J."/>
            <person name="Bergner S.V."/>
            <person name="Schilhabel M.B."/>
            <person name="Klostermeier U.C."/>
            <person name="Beiko R.G."/>
            <person name="Rosenstiel P."/>
            <person name="Hippler M."/>
            <person name="Laroche J."/>
        </authorList>
    </citation>
    <scope>NUCLEOTIDE SEQUENCE [LARGE SCALE GENOMIC DNA]</scope>
    <source>
        <strain evidence="7 8">CCMP1005</strain>
    </source>
</reference>
<feature type="transmembrane region" description="Helical" evidence="5">
    <location>
        <begin position="343"/>
        <end position="365"/>
    </location>
</feature>
<evidence type="ECO:0000313" key="8">
    <source>
        <dbReference type="Proteomes" id="UP000266841"/>
    </source>
</evidence>
<dbReference type="AlphaFoldDB" id="K0SB46"/>
<dbReference type="OrthoDB" id="48903at2759"/>
<dbReference type="Pfam" id="PF22673">
    <property type="entry name" value="MCP-like_PDC_1"/>
    <property type="match status" value="1"/>
</dbReference>
<feature type="transmembrane region" description="Helical" evidence="5">
    <location>
        <begin position="506"/>
        <end position="527"/>
    </location>
</feature>
<dbReference type="Proteomes" id="UP000266841">
    <property type="component" value="Unassembled WGS sequence"/>
</dbReference>
<comment type="subcellular location">
    <subcellularLocation>
        <location evidence="1">Membrane</location>
        <topology evidence="1">Multi-pass membrane protein</topology>
    </subcellularLocation>
</comment>
<dbReference type="PANTHER" id="PTHR21301:SF10">
    <property type="entry name" value="REVERSE TRANSCRIPTASE DOMAIN-CONTAINING PROTEIN"/>
    <property type="match status" value="1"/>
</dbReference>
<name>K0SB46_THAOC</name>
<organism evidence="7 8">
    <name type="scientific">Thalassiosira oceanica</name>
    <name type="common">Marine diatom</name>
    <dbReference type="NCBI Taxonomy" id="159749"/>
    <lineage>
        <taxon>Eukaryota</taxon>
        <taxon>Sar</taxon>
        <taxon>Stramenopiles</taxon>
        <taxon>Ochrophyta</taxon>
        <taxon>Bacillariophyta</taxon>
        <taxon>Coscinodiscophyceae</taxon>
        <taxon>Thalassiosirophycidae</taxon>
        <taxon>Thalassiosirales</taxon>
        <taxon>Thalassiosiraceae</taxon>
        <taxon>Thalassiosira</taxon>
    </lineage>
</organism>
<dbReference type="InterPro" id="IPR017978">
    <property type="entry name" value="GPCR_3_C"/>
</dbReference>
<dbReference type="GO" id="GO:0004930">
    <property type="term" value="F:G protein-coupled receptor activity"/>
    <property type="evidence" value="ECO:0007669"/>
    <property type="project" value="InterPro"/>
</dbReference>
<evidence type="ECO:0000256" key="2">
    <source>
        <dbReference type="ARBA" id="ARBA00022692"/>
    </source>
</evidence>
<keyword evidence="8" id="KW-1185">Reference proteome</keyword>
<dbReference type="eggNOG" id="KOG1055">
    <property type="taxonomic scope" value="Eukaryota"/>
</dbReference>
<feature type="non-terminal residue" evidence="7">
    <location>
        <position position="1"/>
    </location>
</feature>
<dbReference type="CDD" id="cd12913">
    <property type="entry name" value="PDC1_MCP_like"/>
    <property type="match status" value="1"/>
</dbReference>
<dbReference type="GO" id="GO:0016020">
    <property type="term" value="C:membrane"/>
    <property type="evidence" value="ECO:0007669"/>
    <property type="project" value="UniProtKB-SubCell"/>
</dbReference>
<sequence>LVVATSTLLTPGLWPVLRRRLGRSFIQFIQGDTAGDTFSSIRSRLTVVSADAAAWRKPGRPPSGIRAQTPRRVGRRVGLRLRVPGTQTTSYRKTEFVLHSRVAELVASQLSNVFYDGDGPDGPSWLVTPQNLRDMVLTNILQDSEGGEGSSYSKYPIYGSAIAFEPGIWEDVQGLSEGVTYPAASEACLADEDYCADSNATTYEITDLITNDQGTIYCPFGFRGPPDQAVYRGCSPDEPRFCPTMDLSRAYDYSDVASEFAEWYTAPRCLFLRDGVETGYWTSPYFDEGAGNINMVTYSQPIISQNGTFLGVATIDVEVDALCYADQCDVAIDYNYLTNIRPLGLLFSSLAMIVSLLCLGWTQYYRKDKVVVASQPFFLRIICVGCLILSSSIIPLSYDDSIASIQGCSRACMAFPWLLSVGFSTIFAALFSKVWRLNKVMAQAQSASRVKVKIKDVLMPFFVLMGLNLILMTLWTSIAPRVWVRTVPDENYESYGYCQSGKGAKVFLGFIAVVNIAALVLANVQAFRARKISMDFSESFWIGMIMVCILQALVLGIPILIIVDNNIVAAELGTLGLGLKFVVTPTHSSPKSKIKPAIDIFERRVKLSVFYAGEEGEAPSTKLRVASKWTPPAATMPPQVINRLAAFHHSLLSLYKRRKGTPNISKSQRRRLRQLKHDQDIITVNCDKNLGLARRERSQYVQDMFDFHLRDASTYERLPRAQANAEAVRIREEIGDWIDTYAGALGKEVVTYLTQRLAKNVDTPFSFVYQLYKIHKVPLKTRMIVSGSGSLLHDLGFWIQEQLQAVATSMPAFFKSSYCLKETLTPLDIPPNAVMFTADCTSMYTNIKTEVALDLIGNYLRENSNLLEDCDVDALIDALHLVMNNMIFQFGDLFYRQITGTAMGVPPAVDWANIYFGLHEMEFLNNSTFKPHLHLYKRFVDDVLGIWIPHNDPEIDEQLWASFVNIVNDFHGMEWTFSRRSTRVDFMDLTIELHNGSVVTRVYEKPLALYQYIPPHSAHPPGCRAGLVIGQVLRYYQLSTHESDAQDQMREFYKRLRARGHTREELLPLFRKGLHRARTFLELPPEERLTDSKERSRKHDSVFLILPYHPDDPMSYQIQQLWQSLVAQPYDKQPFSEIQSLQTNEPIGVNRLIIGYTRHQNIGNTLSLRRFDRLPGPSVSSYNLHDGSIPL</sequence>
<proteinExistence type="predicted"/>
<evidence type="ECO:0000313" key="7">
    <source>
        <dbReference type="EMBL" id="EJK63343.1"/>
    </source>
</evidence>
<evidence type="ECO:0000256" key="4">
    <source>
        <dbReference type="ARBA" id="ARBA00023136"/>
    </source>
</evidence>
<feature type="domain" description="G-protein coupled receptors family 3 profile" evidence="6">
    <location>
        <begin position="411"/>
        <end position="570"/>
    </location>
</feature>
<comment type="caution">
    <text evidence="7">The sequence shown here is derived from an EMBL/GenBank/DDBJ whole genome shotgun (WGS) entry which is preliminary data.</text>
</comment>
<dbReference type="CDD" id="cd15047">
    <property type="entry name" value="7tmC_GABA-B-like"/>
    <property type="match status" value="1"/>
</dbReference>
<feature type="transmembrane region" description="Helical" evidence="5">
    <location>
        <begin position="414"/>
        <end position="436"/>
    </location>
</feature>
<keyword evidence="3 5" id="KW-1133">Transmembrane helix</keyword>
<dbReference type="PROSITE" id="PS50259">
    <property type="entry name" value="G_PROTEIN_RECEP_F3_4"/>
    <property type="match status" value="1"/>
</dbReference>
<feature type="transmembrane region" description="Helical" evidence="5">
    <location>
        <begin position="539"/>
        <end position="563"/>
    </location>
</feature>
<gene>
    <name evidence="7" type="ORF">THAOC_16001</name>
</gene>
<protein>
    <recommendedName>
        <fullName evidence="6">G-protein coupled receptors family 3 profile domain-containing protein</fullName>
    </recommendedName>
</protein>
<dbReference type="Pfam" id="PF00003">
    <property type="entry name" value="7tm_3"/>
    <property type="match status" value="1"/>
</dbReference>
<keyword evidence="4 5" id="KW-0472">Membrane</keyword>
<evidence type="ECO:0000259" key="6">
    <source>
        <dbReference type="PROSITE" id="PS50259"/>
    </source>
</evidence>
<keyword evidence="2 5" id="KW-0812">Transmembrane</keyword>
<dbReference type="PANTHER" id="PTHR21301">
    <property type="entry name" value="REVERSE TRANSCRIPTASE"/>
    <property type="match status" value="1"/>
</dbReference>